<name>A0A383APZ7_9ZZZZ</name>
<dbReference type="AlphaFoldDB" id="A0A383APZ7"/>
<comment type="similarity">
    <text evidence="1">Belongs to the 'phage' integrase family.</text>
</comment>
<protein>
    <recommendedName>
        <fullName evidence="3">Integrase DNA-binding domain-containing protein</fullName>
    </recommendedName>
</protein>
<organism evidence="4">
    <name type="scientific">marine metagenome</name>
    <dbReference type="NCBI Taxonomy" id="408172"/>
    <lineage>
        <taxon>unclassified sequences</taxon>
        <taxon>metagenomes</taxon>
        <taxon>ecological metagenomes</taxon>
    </lineage>
</organism>
<reference evidence="4" key="1">
    <citation type="submission" date="2018-05" db="EMBL/GenBank/DDBJ databases">
        <authorList>
            <person name="Lanie J.A."/>
            <person name="Ng W.-L."/>
            <person name="Kazmierczak K.M."/>
            <person name="Andrzejewski T.M."/>
            <person name="Davidsen T.M."/>
            <person name="Wayne K.J."/>
            <person name="Tettelin H."/>
            <person name="Glass J.I."/>
            <person name="Rusch D."/>
            <person name="Podicherti R."/>
            <person name="Tsui H.-C.T."/>
            <person name="Winkler M.E."/>
        </authorList>
    </citation>
    <scope>NUCLEOTIDE SEQUENCE</scope>
</reference>
<feature type="non-terminal residue" evidence="4">
    <location>
        <position position="125"/>
    </location>
</feature>
<evidence type="ECO:0000313" key="4">
    <source>
        <dbReference type="EMBL" id="SVE09188.1"/>
    </source>
</evidence>
<dbReference type="Pfam" id="PF13356">
    <property type="entry name" value="Arm-DNA-bind_3"/>
    <property type="match status" value="1"/>
</dbReference>
<sequence length="125" mass="14434">MRAKHKLTELSIKQAIKKANSIAKTIKISDGGGMYLQIQPTGSKYWRMNCRINGKQITLSFGLWPDVSLAEARNRQEESKEKIGKGINPIEEKREQSRLQLEEMLVKESKEDIQKNTFKKVSLEW</sequence>
<gene>
    <name evidence="4" type="ORF">METZ01_LOCUS462042</name>
</gene>
<dbReference type="Gene3D" id="3.30.160.390">
    <property type="entry name" value="Integrase, DNA-binding domain"/>
    <property type="match status" value="1"/>
</dbReference>
<dbReference type="GO" id="GO:0015074">
    <property type="term" value="P:DNA integration"/>
    <property type="evidence" value="ECO:0007669"/>
    <property type="project" value="UniProtKB-KW"/>
</dbReference>
<dbReference type="PANTHER" id="PTHR30629:SF2">
    <property type="entry name" value="PROPHAGE INTEGRASE INTS-RELATED"/>
    <property type="match status" value="1"/>
</dbReference>
<proteinExistence type="inferred from homology"/>
<evidence type="ECO:0000256" key="2">
    <source>
        <dbReference type="ARBA" id="ARBA00022908"/>
    </source>
</evidence>
<dbReference type="InterPro" id="IPR038488">
    <property type="entry name" value="Integrase_DNA-bd_sf"/>
</dbReference>
<keyword evidence="2" id="KW-0229">DNA integration</keyword>
<feature type="domain" description="Integrase DNA-binding" evidence="3">
    <location>
        <begin position="7"/>
        <end position="96"/>
    </location>
</feature>
<accession>A0A383APZ7</accession>
<dbReference type="InterPro" id="IPR025166">
    <property type="entry name" value="Integrase_DNA_bind_dom"/>
</dbReference>
<dbReference type="EMBL" id="UINC01193523">
    <property type="protein sequence ID" value="SVE09188.1"/>
    <property type="molecule type" value="Genomic_DNA"/>
</dbReference>
<evidence type="ECO:0000256" key="1">
    <source>
        <dbReference type="ARBA" id="ARBA00008857"/>
    </source>
</evidence>
<dbReference type="PANTHER" id="PTHR30629">
    <property type="entry name" value="PROPHAGE INTEGRASE"/>
    <property type="match status" value="1"/>
</dbReference>
<evidence type="ECO:0000259" key="3">
    <source>
        <dbReference type="Pfam" id="PF13356"/>
    </source>
</evidence>
<dbReference type="InterPro" id="IPR050808">
    <property type="entry name" value="Phage_Integrase"/>
</dbReference>